<evidence type="ECO:0000256" key="2">
    <source>
        <dbReference type="ARBA" id="ARBA00023002"/>
    </source>
</evidence>
<dbReference type="Gene3D" id="3.30.360.10">
    <property type="entry name" value="Dihydrodipicolinate Reductase, domain 2"/>
    <property type="match status" value="1"/>
</dbReference>
<dbReference type="Pfam" id="PF01408">
    <property type="entry name" value="GFO_IDH_MocA"/>
    <property type="match status" value="1"/>
</dbReference>
<comment type="similarity">
    <text evidence="1">Belongs to the Gfo/Idh/MocA family.</text>
</comment>
<dbReference type="RefSeq" id="WP_098240798.1">
    <property type="nucleotide sequence ID" value="NZ_CP022685.1"/>
</dbReference>
<evidence type="ECO:0000256" key="3">
    <source>
        <dbReference type="SAM" id="MobiDB-lite"/>
    </source>
</evidence>
<evidence type="ECO:0000256" key="1">
    <source>
        <dbReference type="ARBA" id="ARBA00010928"/>
    </source>
</evidence>
<evidence type="ECO:0000259" key="5">
    <source>
        <dbReference type="Pfam" id="PF22725"/>
    </source>
</evidence>
<feature type="domain" description="Gfo/Idh/MocA-like oxidoreductase N-terminal" evidence="4">
    <location>
        <begin position="3"/>
        <end position="114"/>
    </location>
</feature>
<dbReference type="KEGG" id="sfk:KY5_0713"/>
<dbReference type="Proteomes" id="UP000221011">
    <property type="component" value="Chromosome"/>
</dbReference>
<dbReference type="Pfam" id="PF22725">
    <property type="entry name" value="GFO_IDH_MocA_C3"/>
    <property type="match status" value="1"/>
</dbReference>
<protein>
    <submittedName>
        <fullName evidence="6">Oxidoreductase, N-terminal:Oxidoreductase, C-terminal</fullName>
    </submittedName>
</protein>
<keyword evidence="2" id="KW-0560">Oxidoreductase</keyword>
<keyword evidence="7" id="KW-1185">Reference proteome</keyword>
<dbReference type="InterPro" id="IPR050984">
    <property type="entry name" value="Gfo/Idh/MocA_domain"/>
</dbReference>
<dbReference type="InterPro" id="IPR036291">
    <property type="entry name" value="NAD(P)-bd_dom_sf"/>
</dbReference>
<dbReference type="EMBL" id="CP022685">
    <property type="protein sequence ID" value="ATL25731.1"/>
    <property type="molecule type" value="Genomic_DNA"/>
</dbReference>
<dbReference type="GO" id="GO:0000166">
    <property type="term" value="F:nucleotide binding"/>
    <property type="evidence" value="ECO:0007669"/>
    <property type="project" value="InterPro"/>
</dbReference>
<dbReference type="AlphaFoldDB" id="A0A291Q1X2"/>
<feature type="domain" description="GFO/IDH/MocA-like oxidoreductase" evidence="5">
    <location>
        <begin position="127"/>
        <end position="244"/>
    </location>
</feature>
<name>A0A291Q1X2_9ACTN</name>
<organism evidence="6 7">
    <name type="scientific">Streptomyces formicae</name>
    <dbReference type="NCBI Taxonomy" id="1616117"/>
    <lineage>
        <taxon>Bacteria</taxon>
        <taxon>Bacillati</taxon>
        <taxon>Actinomycetota</taxon>
        <taxon>Actinomycetes</taxon>
        <taxon>Kitasatosporales</taxon>
        <taxon>Streptomycetaceae</taxon>
        <taxon>Streptomyces</taxon>
    </lineage>
</organism>
<evidence type="ECO:0000313" key="7">
    <source>
        <dbReference type="Proteomes" id="UP000221011"/>
    </source>
</evidence>
<dbReference type="Gene3D" id="3.40.50.720">
    <property type="entry name" value="NAD(P)-binding Rossmann-like Domain"/>
    <property type="match status" value="1"/>
</dbReference>
<dbReference type="InterPro" id="IPR000683">
    <property type="entry name" value="Gfo/Idh/MocA-like_OxRdtase_N"/>
</dbReference>
<dbReference type="PANTHER" id="PTHR22604:SF105">
    <property type="entry name" value="TRANS-1,2-DIHYDROBENZENE-1,2-DIOL DEHYDROGENASE"/>
    <property type="match status" value="1"/>
</dbReference>
<evidence type="ECO:0000259" key="4">
    <source>
        <dbReference type="Pfam" id="PF01408"/>
    </source>
</evidence>
<accession>A0A291Q1X2</accession>
<sequence length="344" mass="36145">MANWGFLGAGSIAASSLAPAVHAAPGARLHAVAARDEARAAALAPHRTYAAYPDLLADPEVDIVYVALHNSAHRAWVEAALAAGKHVLCEKPLGLTEAETASMEQAARRAERTLVEAAWNRWHPRTRDAEAAVAAATIGRPLHVTADFHGLAPAPDNYRRVPALGGGALYDVGYYALSATLAAFSWQPPHVAHARWENWDAASADRSATAELVFPCGGTAEVRCSLDGELAEEFTVHGTEGALRLSAPAFTAGAAPCTLASTSEHPRRTVDVREYAPTDPYRLMVTDVDRALSGGTGYLVPPEQSRLIARVIDAVRAAAAGADGGTGREPAAHAARAGDRDLPR</sequence>
<dbReference type="PANTHER" id="PTHR22604">
    <property type="entry name" value="OXIDOREDUCTASES"/>
    <property type="match status" value="1"/>
</dbReference>
<feature type="region of interest" description="Disordered" evidence="3">
    <location>
        <begin position="320"/>
        <end position="344"/>
    </location>
</feature>
<evidence type="ECO:0000313" key="6">
    <source>
        <dbReference type="EMBL" id="ATL25731.1"/>
    </source>
</evidence>
<dbReference type="InterPro" id="IPR055170">
    <property type="entry name" value="GFO_IDH_MocA-like_dom"/>
</dbReference>
<gene>
    <name evidence="6" type="ORF">KY5_0713</name>
</gene>
<dbReference type="SUPFAM" id="SSF55347">
    <property type="entry name" value="Glyceraldehyde-3-phosphate dehydrogenase-like, C-terminal domain"/>
    <property type="match status" value="1"/>
</dbReference>
<reference evidence="6 7" key="1">
    <citation type="submission" date="2017-08" db="EMBL/GenBank/DDBJ databases">
        <title>Complete Genome Sequence of Streptomyces formicae KY5, the formicamycin producer.</title>
        <authorList>
            <person name="Holmes N.A."/>
            <person name="Devine R."/>
            <person name="Qin Z."/>
            <person name="Seipke R.F."/>
            <person name="Wilkinson B."/>
            <person name="Hutchings M.I."/>
        </authorList>
    </citation>
    <scope>NUCLEOTIDE SEQUENCE [LARGE SCALE GENOMIC DNA]</scope>
    <source>
        <strain evidence="6 7">KY5</strain>
    </source>
</reference>
<dbReference type="SUPFAM" id="SSF51735">
    <property type="entry name" value="NAD(P)-binding Rossmann-fold domains"/>
    <property type="match status" value="1"/>
</dbReference>
<proteinExistence type="inferred from homology"/>
<dbReference type="GO" id="GO:0016491">
    <property type="term" value="F:oxidoreductase activity"/>
    <property type="evidence" value="ECO:0007669"/>
    <property type="project" value="UniProtKB-KW"/>
</dbReference>